<dbReference type="eggNOG" id="ENOG502SQ66">
    <property type="taxonomic scope" value="Eukaryota"/>
</dbReference>
<dbReference type="InterPro" id="IPR032675">
    <property type="entry name" value="LRR_dom_sf"/>
</dbReference>
<dbReference type="InterPro" id="IPR027038">
    <property type="entry name" value="RanGap"/>
</dbReference>
<keyword evidence="5" id="KW-1185">Reference proteome</keyword>
<evidence type="ECO:0000313" key="5">
    <source>
        <dbReference type="Proteomes" id="UP000019132"/>
    </source>
</evidence>
<dbReference type="HOGENOM" id="CLU_1647135_0_0_1"/>
<dbReference type="GO" id="GO:0006913">
    <property type="term" value="P:nucleocytoplasmic transport"/>
    <property type="evidence" value="ECO:0007669"/>
    <property type="project" value="TreeGrafter"/>
</dbReference>
<organism evidence="4 5">
    <name type="scientific">Globisporangium ultimum (strain ATCC 200006 / CBS 805.95 / DAOM BR144)</name>
    <name type="common">Pythium ultimum</name>
    <dbReference type="NCBI Taxonomy" id="431595"/>
    <lineage>
        <taxon>Eukaryota</taxon>
        <taxon>Sar</taxon>
        <taxon>Stramenopiles</taxon>
        <taxon>Oomycota</taxon>
        <taxon>Peronosporomycetes</taxon>
        <taxon>Pythiales</taxon>
        <taxon>Pythiaceae</taxon>
        <taxon>Globisporangium</taxon>
    </lineage>
</organism>
<dbReference type="GO" id="GO:0005829">
    <property type="term" value="C:cytosol"/>
    <property type="evidence" value="ECO:0007669"/>
    <property type="project" value="TreeGrafter"/>
</dbReference>
<dbReference type="GO" id="GO:0005634">
    <property type="term" value="C:nucleus"/>
    <property type="evidence" value="ECO:0007669"/>
    <property type="project" value="TreeGrafter"/>
</dbReference>
<reference evidence="5" key="1">
    <citation type="journal article" date="2010" name="Genome Biol.">
        <title>Genome sequence of the necrotrophic plant pathogen Pythium ultimum reveals original pathogenicity mechanisms and effector repertoire.</title>
        <authorList>
            <person name="Levesque C.A."/>
            <person name="Brouwer H."/>
            <person name="Cano L."/>
            <person name="Hamilton J.P."/>
            <person name="Holt C."/>
            <person name="Huitema E."/>
            <person name="Raffaele S."/>
            <person name="Robideau G.P."/>
            <person name="Thines M."/>
            <person name="Win J."/>
            <person name="Zerillo M.M."/>
            <person name="Beakes G.W."/>
            <person name="Boore J.L."/>
            <person name="Busam D."/>
            <person name="Dumas B."/>
            <person name="Ferriera S."/>
            <person name="Fuerstenberg S.I."/>
            <person name="Gachon C.M."/>
            <person name="Gaulin E."/>
            <person name="Govers F."/>
            <person name="Grenville-Briggs L."/>
            <person name="Horner N."/>
            <person name="Hostetler J."/>
            <person name="Jiang R.H."/>
            <person name="Johnson J."/>
            <person name="Krajaejun T."/>
            <person name="Lin H."/>
            <person name="Meijer H.J."/>
            <person name="Moore B."/>
            <person name="Morris P."/>
            <person name="Phuntmart V."/>
            <person name="Puiu D."/>
            <person name="Shetty J."/>
            <person name="Stajich J.E."/>
            <person name="Tripathy S."/>
            <person name="Wawra S."/>
            <person name="van West P."/>
            <person name="Whitty B.R."/>
            <person name="Coutinho P.M."/>
            <person name="Henrissat B."/>
            <person name="Martin F."/>
            <person name="Thomas P.D."/>
            <person name="Tyler B.M."/>
            <person name="De Vries R.P."/>
            <person name="Kamoun S."/>
            <person name="Yandell M."/>
            <person name="Tisserat N."/>
            <person name="Buell C.R."/>
        </authorList>
    </citation>
    <scope>NUCLEOTIDE SEQUENCE</scope>
    <source>
        <strain evidence="5">DAOM:BR144</strain>
    </source>
</reference>
<dbReference type="Gene3D" id="3.80.10.10">
    <property type="entry name" value="Ribonuclease Inhibitor"/>
    <property type="match status" value="1"/>
</dbReference>
<dbReference type="Proteomes" id="UP000019132">
    <property type="component" value="Unassembled WGS sequence"/>
</dbReference>
<dbReference type="SUPFAM" id="SSF52047">
    <property type="entry name" value="RNI-like"/>
    <property type="match status" value="1"/>
</dbReference>
<dbReference type="Pfam" id="PF13516">
    <property type="entry name" value="LRR_6"/>
    <property type="match status" value="2"/>
</dbReference>
<name>K3WNJ1_GLOUD</name>
<dbReference type="PANTHER" id="PTHR24113">
    <property type="entry name" value="RAN GTPASE-ACTIVATING PROTEIN 1"/>
    <property type="match status" value="1"/>
</dbReference>
<sequence>MRFSDANAALLGPALGINTVLCYLDLHGNDIRNDAAIAIATHGLAHNRHLTYLNLADNAIGSPGAIALFNCLATQNQTLETLILCNNNALNDVMPAFLATWQSNATVLRVDLRGNLIHSDHLEAIAAAVQERSAASVEPKLRLFLARRRFSATAAQGLLSR</sequence>
<dbReference type="EMBL" id="GL376604">
    <property type="status" value="NOT_ANNOTATED_CDS"/>
    <property type="molecule type" value="Genomic_DNA"/>
</dbReference>
<evidence type="ECO:0000313" key="4">
    <source>
        <dbReference type="EnsemblProtists" id="PYU1_T006533"/>
    </source>
</evidence>
<evidence type="ECO:0000256" key="3">
    <source>
        <dbReference type="ARBA" id="ARBA00022737"/>
    </source>
</evidence>
<dbReference type="AlphaFoldDB" id="K3WNJ1"/>
<keyword evidence="2" id="KW-0433">Leucine-rich repeat</keyword>
<dbReference type="EnsemblProtists" id="PYU1_T006533">
    <property type="protein sequence ID" value="PYU1_T006533"/>
    <property type="gene ID" value="PYU1_G006521"/>
</dbReference>
<dbReference type="GO" id="GO:0048471">
    <property type="term" value="C:perinuclear region of cytoplasm"/>
    <property type="evidence" value="ECO:0007669"/>
    <property type="project" value="TreeGrafter"/>
</dbReference>
<protein>
    <submittedName>
        <fullName evidence="4">Uncharacterized protein</fullName>
    </submittedName>
</protein>
<dbReference type="PANTHER" id="PTHR24113:SF12">
    <property type="entry name" value="RAN GTPASE-ACTIVATING PROTEIN 1"/>
    <property type="match status" value="1"/>
</dbReference>
<proteinExistence type="predicted"/>
<evidence type="ECO:0000256" key="1">
    <source>
        <dbReference type="ARBA" id="ARBA00022468"/>
    </source>
</evidence>
<dbReference type="VEuPathDB" id="FungiDB:PYU1_G006521"/>
<dbReference type="InParanoid" id="K3WNJ1"/>
<keyword evidence="1" id="KW-0343">GTPase activation</keyword>
<dbReference type="InterPro" id="IPR001611">
    <property type="entry name" value="Leu-rich_rpt"/>
</dbReference>
<dbReference type="GO" id="GO:0031267">
    <property type="term" value="F:small GTPase binding"/>
    <property type="evidence" value="ECO:0007669"/>
    <property type="project" value="TreeGrafter"/>
</dbReference>
<evidence type="ECO:0000256" key="2">
    <source>
        <dbReference type="ARBA" id="ARBA00022614"/>
    </source>
</evidence>
<dbReference type="SMART" id="SM00368">
    <property type="entry name" value="LRR_RI"/>
    <property type="match status" value="3"/>
</dbReference>
<reference evidence="4" key="3">
    <citation type="submission" date="2015-02" db="UniProtKB">
        <authorList>
            <consortium name="EnsemblProtists"/>
        </authorList>
    </citation>
    <scope>IDENTIFICATION</scope>
    <source>
        <strain evidence="4">DAOM BR144</strain>
    </source>
</reference>
<reference evidence="5" key="2">
    <citation type="submission" date="2010-04" db="EMBL/GenBank/DDBJ databases">
        <authorList>
            <person name="Buell R."/>
            <person name="Hamilton J."/>
            <person name="Hostetler J."/>
        </authorList>
    </citation>
    <scope>NUCLEOTIDE SEQUENCE [LARGE SCALE GENOMIC DNA]</scope>
    <source>
        <strain evidence="5">DAOM:BR144</strain>
    </source>
</reference>
<dbReference type="GO" id="GO:0005096">
    <property type="term" value="F:GTPase activator activity"/>
    <property type="evidence" value="ECO:0007669"/>
    <property type="project" value="UniProtKB-KW"/>
</dbReference>
<keyword evidence="3" id="KW-0677">Repeat</keyword>
<dbReference type="STRING" id="431595.K3WNJ1"/>
<accession>K3WNJ1</accession>